<keyword evidence="2" id="KW-1185">Reference proteome</keyword>
<feature type="domain" description="3'-5' exonuclease" evidence="1">
    <location>
        <begin position="36"/>
        <end position="187"/>
    </location>
</feature>
<dbReference type="GO" id="GO:0008408">
    <property type="term" value="F:3'-5' exonuclease activity"/>
    <property type="evidence" value="ECO:0007669"/>
    <property type="project" value="InterPro"/>
</dbReference>
<dbReference type="OrthoDB" id="368776at2759"/>
<dbReference type="GeneID" id="111124454"/>
<dbReference type="Proteomes" id="UP000694844">
    <property type="component" value="Chromosome 3"/>
</dbReference>
<evidence type="ECO:0000313" key="2">
    <source>
        <dbReference type="Proteomes" id="UP000694844"/>
    </source>
</evidence>
<sequence length="440" mass="51560">MREIGIRSLVGKDLSPKKKSSDSAIAKRSAAGFIGKLALVLVGTYSGDVYLFDIQENLDLFTDGGLHSLLESNDILKVMKGCRTDSYTLYKQFKVTLHNVFDVKIADDVIEEHNGRLLHQRLSIQELCEKHSTYSQVLYSRENIEDFKEQSAARTELWGTRPVTADMMSSAANHVRALIPDLYEKLKCCIENNQLEKILTERIQEEVTCCQDYGRNEQQKQRRKDNLMKVIHSINDQLKTSTKYSDLKVDSDEKLAVDRVNYWEAKDVSPFIARLKVQSILSYLDQLDKNIRSEEEYPVTKFIWQFLSTNESHPNSLVSGPVRKLQERIREITLKRIEQNYSMDTNLEDMATTELWVLESLFLKMTDDCQYPRVISRLYWLVFEAKLDKYIELFQQWGKRRKEYESFYKKFMFYAEKTKASHIPRSVHEKSRELKRAYEN</sequence>
<dbReference type="InterPro" id="IPR002562">
    <property type="entry name" value="3'-5'_exonuclease_dom"/>
</dbReference>
<proteinExistence type="predicted"/>
<dbReference type="PANTHER" id="PTHR46814:SF1">
    <property type="entry name" value="EGALITARIAN, ISOFORM B"/>
    <property type="match status" value="1"/>
</dbReference>
<dbReference type="AlphaFoldDB" id="A0A8B8D5T4"/>
<dbReference type="RefSeq" id="XP_022323015.1">
    <property type="nucleotide sequence ID" value="XM_022467307.1"/>
</dbReference>
<dbReference type="KEGG" id="cvn:111124454"/>
<dbReference type="InterPro" id="IPR012337">
    <property type="entry name" value="RNaseH-like_sf"/>
</dbReference>
<protein>
    <submittedName>
        <fullName evidence="3">Uncharacterized protein LOC111124454</fullName>
    </submittedName>
</protein>
<dbReference type="PANTHER" id="PTHR46814">
    <property type="entry name" value="EGALITARIAN, ISOFORM B"/>
    <property type="match status" value="1"/>
</dbReference>
<dbReference type="SUPFAM" id="SSF53098">
    <property type="entry name" value="Ribonuclease H-like"/>
    <property type="match status" value="1"/>
</dbReference>
<accession>A0A8B8D5T4</accession>
<dbReference type="GO" id="GO:0006139">
    <property type="term" value="P:nucleobase-containing compound metabolic process"/>
    <property type="evidence" value="ECO:0007669"/>
    <property type="project" value="InterPro"/>
</dbReference>
<gene>
    <name evidence="3" type="primary">LOC111124454</name>
</gene>
<evidence type="ECO:0000259" key="1">
    <source>
        <dbReference type="Pfam" id="PF01612"/>
    </source>
</evidence>
<dbReference type="Gene3D" id="3.30.420.10">
    <property type="entry name" value="Ribonuclease H-like superfamily/Ribonuclease H"/>
    <property type="match status" value="1"/>
</dbReference>
<dbReference type="InterPro" id="IPR036397">
    <property type="entry name" value="RNaseH_sf"/>
</dbReference>
<dbReference type="GO" id="GO:0003676">
    <property type="term" value="F:nucleic acid binding"/>
    <property type="evidence" value="ECO:0007669"/>
    <property type="project" value="InterPro"/>
</dbReference>
<name>A0A8B8D5T4_CRAVI</name>
<reference evidence="3" key="1">
    <citation type="submission" date="2025-08" db="UniProtKB">
        <authorList>
            <consortium name="RefSeq"/>
        </authorList>
    </citation>
    <scope>IDENTIFICATION</scope>
    <source>
        <tissue evidence="3">Whole sample</tissue>
    </source>
</reference>
<evidence type="ECO:0000313" key="3">
    <source>
        <dbReference type="RefSeq" id="XP_022323015.1"/>
    </source>
</evidence>
<organism evidence="2 3">
    <name type="scientific">Crassostrea virginica</name>
    <name type="common">Eastern oyster</name>
    <dbReference type="NCBI Taxonomy" id="6565"/>
    <lineage>
        <taxon>Eukaryota</taxon>
        <taxon>Metazoa</taxon>
        <taxon>Spiralia</taxon>
        <taxon>Lophotrochozoa</taxon>
        <taxon>Mollusca</taxon>
        <taxon>Bivalvia</taxon>
        <taxon>Autobranchia</taxon>
        <taxon>Pteriomorphia</taxon>
        <taxon>Ostreida</taxon>
        <taxon>Ostreoidea</taxon>
        <taxon>Ostreidae</taxon>
        <taxon>Crassostrea</taxon>
    </lineage>
</organism>
<dbReference type="Pfam" id="PF01612">
    <property type="entry name" value="DNA_pol_A_exo1"/>
    <property type="match status" value="1"/>
</dbReference>